<dbReference type="Pfam" id="PF01022">
    <property type="entry name" value="HTH_5"/>
    <property type="match status" value="1"/>
</dbReference>
<dbReference type="InterPro" id="IPR036390">
    <property type="entry name" value="WH_DNA-bd_sf"/>
</dbReference>
<name>A0ABM7LF50_9PSED</name>
<dbReference type="PROSITE" id="PS50987">
    <property type="entry name" value="HTH_ARSR_2"/>
    <property type="match status" value="1"/>
</dbReference>
<gene>
    <name evidence="2" type="ORF">PSm6_45860</name>
</gene>
<dbReference type="CDD" id="cd00090">
    <property type="entry name" value="HTH_ARSR"/>
    <property type="match status" value="1"/>
</dbReference>
<dbReference type="Proteomes" id="UP001064896">
    <property type="component" value="Chromosome"/>
</dbReference>
<keyword evidence="3" id="KW-1185">Reference proteome</keyword>
<dbReference type="InterPro" id="IPR052543">
    <property type="entry name" value="HTH_Metal-responsive_Reg"/>
</dbReference>
<proteinExistence type="predicted"/>
<dbReference type="SUPFAM" id="SSF46785">
    <property type="entry name" value="Winged helix' DNA-binding domain"/>
    <property type="match status" value="1"/>
</dbReference>
<dbReference type="InterPro" id="IPR011991">
    <property type="entry name" value="ArsR-like_HTH"/>
</dbReference>
<dbReference type="RefSeq" id="WP_265168338.1">
    <property type="nucleotide sequence ID" value="NZ_AP023081.1"/>
</dbReference>
<dbReference type="PRINTS" id="PR00778">
    <property type="entry name" value="HTHARSR"/>
</dbReference>
<evidence type="ECO:0000259" key="1">
    <source>
        <dbReference type="PROSITE" id="PS50987"/>
    </source>
</evidence>
<reference evidence="2" key="1">
    <citation type="submission" date="2020-05" db="EMBL/GenBank/DDBJ databases">
        <title>Complete genome sequence of Pseudomonas sp. Sm006.</title>
        <authorList>
            <person name="Takeuchi K."/>
            <person name="Someya N."/>
        </authorList>
    </citation>
    <scope>NUCLEOTIDE SEQUENCE</scope>
    <source>
        <strain evidence="2">Sm006</strain>
    </source>
</reference>
<sequence length="241" mass="26179">MDAQTADHQLSGVAGAIADPARARMLCSLLDGHARTATELAAVADISASTASSHFTRLRDSGLVEMLVQGRHRYYRLANARVATALEALLIVSDLPRPTFKPSTPSALRYARTCYDHCAGELAVKLHDVLLGSGWIEADGRDYRLTASGADALAELGLDLDALHQQRRRLAYPCMDWSQRAPHLGGALGALLLELMLKRGWLTRHLDSRALRITPKGSAQLQHRFGIKAKTIDDGLHSQAS</sequence>
<dbReference type="EMBL" id="AP023081">
    <property type="protein sequence ID" value="BCD88179.1"/>
    <property type="molecule type" value="Genomic_DNA"/>
</dbReference>
<dbReference type="Gene3D" id="1.10.10.10">
    <property type="entry name" value="Winged helix-like DNA-binding domain superfamily/Winged helix DNA-binding domain"/>
    <property type="match status" value="1"/>
</dbReference>
<dbReference type="NCBIfam" id="NF033788">
    <property type="entry name" value="HTH_metalloreg"/>
    <property type="match status" value="1"/>
</dbReference>
<accession>A0ABM7LF50</accession>
<dbReference type="PANTHER" id="PTHR39168">
    <property type="entry name" value="TRANSCRIPTIONAL REGULATOR-RELATED"/>
    <property type="match status" value="1"/>
</dbReference>
<dbReference type="InterPro" id="IPR036388">
    <property type="entry name" value="WH-like_DNA-bd_sf"/>
</dbReference>
<dbReference type="SMART" id="SM00418">
    <property type="entry name" value="HTH_ARSR"/>
    <property type="match status" value="1"/>
</dbReference>
<dbReference type="InterPro" id="IPR001845">
    <property type="entry name" value="HTH_ArsR_DNA-bd_dom"/>
</dbReference>
<organism evidence="2 3">
    <name type="scientific">Pseudomonas solani</name>
    <dbReference type="NCBI Taxonomy" id="2731552"/>
    <lineage>
        <taxon>Bacteria</taxon>
        <taxon>Pseudomonadati</taxon>
        <taxon>Pseudomonadota</taxon>
        <taxon>Gammaproteobacteria</taxon>
        <taxon>Pseudomonadales</taxon>
        <taxon>Pseudomonadaceae</taxon>
        <taxon>Pseudomonas</taxon>
    </lineage>
</organism>
<feature type="domain" description="HTH arsR-type" evidence="1">
    <location>
        <begin position="2"/>
        <end position="97"/>
    </location>
</feature>
<evidence type="ECO:0000313" key="2">
    <source>
        <dbReference type="EMBL" id="BCD88179.1"/>
    </source>
</evidence>
<dbReference type="PANTHER" id="PTHR39168:SF1">
    <property type="entry name" value="TRANSCRIPTIONAL REGULATORY PROTEIN"/>
    <property type="match status" value="1"/>
</dbReference>
<evidence type="ECO:0000313" key="3">
    <source>
        <dbReference type="Proteomes" id="UP001064896"/>
    </source>
</evidence>
<protein>
    <submittedName>
        <fullName evidence="2">Transcriptional regulator</fullName>
    </submittedName>
</protein>